<dbReference type="InterPro" id="IPR001753">
    <property type="entry name" value="Enoyl-CoA_hydra/iso"/>
</dbReference>
<name>A0A1I6G4Z3_9FLAO</name>
<dbReference type="STRING" id="400055.SAMN04490243_1241"/>
<dbReference type="GO" id="GO:0006635">
    <property type="term" value="P:fatty acid beta-oxidation"/>
    <property type="evidence" value="ECO:0007669"/>
    <property type="project" value="TreeGrafter"/>
</dbReference>
<accession>A0A1I6G4Z3</accession>
<dbReference type="PANTHER" id="PTHR11941">
    <property type="entry name" value="ENOYL-COA HYDRATASE-RELATED"/>
    <property type="match status" value="1"/>
</dbReference>
<evidence type="ECO:0000313" key="1">
    <source>
        <dbReference type="EMBL" id="SFR37190.1"/>
    </source>
</evidence>
<dbReference type="EMBL" id="FOYQ01000001">
    <property type="protein sequence ID" value="SFR37190.1"/>
    <property type="molecule type" value="Genomic_DNA"/>
</dbReference>
<dbReference type="RefSeq" id="WP_092981526.1">
    <property type="nucleotide sequence ID" value="NZ_FOYQ01000001.1"/>
</dbReference>
<dbReference type="Gene3D" id="3.90.226.10">
    <property type="entry name" value="2-enoyl-CoA Hydratase, Chain A, domain 1"/>
    <property type="match status" value="1"/>
</dbReference>
<dbReference type="InterPro" id="IPR029045">
    <property type="entry name" value="ClpP/crotonase-like_dom_sf"/>
</dbReference>
<dbReference type="GO" id="GO:0003824">
    <property type="term" value="F:catalytic activity"/>
    <property type="evidence" value="ECO:0007669"/>
    <property type="project" value="UniProtKB-ARBA"/>
</dbReference>
<protein>
    <submittedName>
        <fullName evidence="1">Methylglutaconyl-CoA hydratase</fullName>
    </submittedName>
</protein>
<dbReference type="OrthoDB" id="638407at2"/>
<evidence type="ECO:0000313" key="2">
    <source>
        <dbReference type="Proteomes" id="UP000199534"/>
    </source>
</evidence>
<dbReference type="AlphaFoldDB" id="A0A1I6G4Z3"/>
<dbReference type="CDD" id="cd06558">
    <property type="entry name" value="crotonase-like"/>
    <property type="match status" value="1"/>
</dbReference>
<sequence length="257" mass="27684">MGTTRQQGSLYVRKTGALALVEFGHPASNSLNSELLNRLIKAVNELSADDQVAAILLQSEGDRAFCAGASFDELLQVSSPEESREFFSGFARLINAMRRCEKPIVGRVHGKAVGGGVGLIAACDYVFASEASAIRLSEIAIGIAPLVIAPAVSRKTGASGLAELSLDPTSWKSAYWAKEKGLYARVFESRAALDEEAENFAVQLSRQAPAALVALKRALWEGTEHWESLLMERAIATGKLALSETTQERLRAFKNKS</sequence>
<organism evidence="1 2">
    <name type="scientific">Robiginitalea myxolifaciens</name>
    <dbReference type="NCBI Taxonomy" id="400055"/>
    <lineage>
        <taxon>Bacteria</taxon>
        <taxon>Pseudomonadati</taxon>
        <taxon>Bacteroidota</taxon>
        <taxon>Flavobacteriia</taxon>
        <taxon>Flavobacteriales</taxon>
        <taxon>Flavobacteriaceae</taxon>
        <taxon>Robiginitalea</taxon>
    </lineage>
</organism>
<dbReference type="Pfam" id="PF00378">
    <property type="entry name" value="ECH_1"/>
    <property type="match status" value="1"/>
</dbReference>
<dbReference type="SUPFAM" id="SSF52096">
    <property type="entry name" value="ClpP/crotonase"/>
    <property type="match status" value="1"/>
</dbReference>
<dbReference type="Proteomes" id="UP000199534">
    <property type="component" value="Unassembled WGS sequence"/>
</dbReference>
<reference evidence="1 2" key="1">
    <citation type="submission" date="2016-10" db="EMBL/GenBank/DDBJ databases">
        <authorList>
            <person name="de Groot N.N."/>
        </authorList>
    </citation>
    <scope>NUCLEOTIDE SEQUENCE [LARGE SCALE GENOMIC DNA]</scope>
    <source>
        <strain evidence="1 2">DSM 21019</strain>
    </source>
</reference>
<gene>
    <name evidence="1" type="ORF">SAMN04490243_1241</name>
</gene>
<keyword evidence="2" id="KW-1185">Reference proteome</keyword>
<proteinExistence type="predicted"/>
<dbReference type="PANTHER" id="PTHR11941:SF54">
    <property type="entry name" value="ENOYL-COA HYDRATASE, MITOCHONDRIAL"/>
    <property type="match status" value="1"/>
</dbReference>